<evidence type="ECO:0000313" key="4">
    <source>
        <dbReference type="Proteomes" id="UP001164286"/>
    </source>
</evidence>
<keyword evidence="4" id="KW-1185">Reference proteome</keyword>
<feature type="region of interest" description="Disordered" evidence="1">
    <location>
        <begin position="18"/>
        <end position="37"/>
    </location>
</feature>
<feature type="transmembrane region" description="Helical" evidence="2">
    <location>
        <begin position="260"/>
        <end position="282"/>
    </location>
</feature>
<keyword evidence="2" id="KW-0812">Transmembrane</keyword>
<reference evidence="3" key="1">
    <citation type="journal article" date="2022" name="G3 (Bethesda)">
        <title>High quality genome of the basidiomycete yeast Dioszegia hungarica PDD-24b-2 isolated from cloud water.</title>
        <authorList>
            <person name="Jarrige D."/>
            <person name="Haridas S."/>
            <person name="Bleykasten-Grosshans C."/>
            <person name="Joly M."/>
            <person name="Nadalig T."/>
            <person name="Sancelme M."/>
            <person name="Vuilleumier S."/>
            <person name="Grigoriev I.V."/>
            <person name="Amato P."/>
            <person name="Bringel F."/>
        </authorList>
    </citation>
    <scope>NUCLEOTIDE SEQUENCE</scope>
    <source>
        <strain evidence="3">PDD-24b-2</strain>
    </source>
</reference>
<organism evidence="3 4">
    <name type="scientific">Dioszegia hungarica</name>
    <dbReference type="NCBI Taxonomy" id="4972"/>
    <lineage>
        <taxon>Eukaryota</taxon>
        <taxon>Fungi</taxon>
        <taxon>Dikarya</taxon>
        <taxon>Basidiomycota</taxon>
        <taxon>Agaricomycotina</taxon>
        <taxon>Tremellomycetes</taxon>
        <taxon>Tremellales</taxon>
        <taxon>Bulleribasidiaceae</taxon>
        <taxon>Dioszegia</taxon>
    </lineage>
</organism>
<dbReference type="Proteomes" id="UP001164286">
    <property type="component" value="Unassembled WGS sequence"/>
</dbReference>
<comment type="caution">
    <text evidence="3">The sequence shown here is derived from an EMBL/GenBank/DDBJ whole genome shotgun (WGS) entry which is preliminary data.</text>
</comment>
<evidence type="ECO:0000256" key="1">
    <source>
        <dbReference type="SAM" id="MobiDB-lite"/>
    </source>
</evidence>
<feature type="transmembrane region" description="Helical" evidence="2">
    <location>
        <begin position="169"/>
        <end position="192"/>
    </location>
</feature>
<keyword evidence="2" id="KW-1133">Transmembrane helix</keyword>
<evidence type="ECO:0000313" key="3">
    <source>
        <dbReference type="EMBL" id="KAI9633869.1"/>
    </source>
</evidence>
<dbReference type="GeneID" id="77729351"/>
<gene>
    <name evidence="3" type="ORF">MKK02DRAFT_38537</name>
</gene>
<feature type="compositionally biased region" description="Polar residues" evidence="1">
    <location>
        <begin position="25"/>
        <end position="37"/>
    </location>
</feature>
<sequence length="320" mass="35074">MSKTVRPTSMLYRRPSQEALLPRPLSTSAAPGWGSSSTVDTIHLEDSMETLVSAPLKSNEESRQSYEQDQLDFSRARNSVGGEVYGRPYSAAVGWNSSTTLRASSSFGSLKAKVEQSDYPGGGLAEGGGPYKQPDTRAIRIRYALMFWHATILVAKLTLTIYIRDSLMVILLAMVTVAFIIYIPTAFGLSLGRKGSHFDHAGGEVAYLVVQAVLWLASAYWAFDYIAGTDCHQTRDWFQGGEYAGTWDDMAMCKCQGASGVLSLVHTMLMLGWAGWVVFIVVKRGKAEPGHHGVRRCFQISTHWLMRGWAVTGGVSGPPY</sequence>
<keyword evidence="2" id="KW-0472">Membrane</keyword>
<protein>
    <submittedName>
        <fullName evidence="3">Uncharacterized protein</fullName>
    </submittedName>
</protein>
<name>A0AA38LTX5_9TREE</name>
<feature type="transmembrane region" description="Helical" evidence="2">
    <location>
        <begin position="204"/>
        <end position="223"/>
    </location>
</feature>
<dbReference type="EMBL" id="JAKWFO010000008">
    <property type="protein sequence ID" value="KAI9633869.1"/>
    <property type="molecule type" value="Genomic_DNA"/>
</dbReference>
<accession>A0AA38LTX5</accession>
<proteinExistence type="predicted"/>
<dbReference type="AlphaFoldDB" id="A0AA38LTX5"/>
<dbReference type="RefSeq" id="XP_052943646.1">
    <property type="nucleotide sequence ID" value="XM_053090146.1"/>
</dbReference>
<evidence type="ECO:0000256" key="2">
    <source>
        <dbReference type="SAM" id="Phobius"/>
    </source>
</evidence>
<feature type="transmembrane region" description="Helical" evidence="2">
    <location>
        <begin position="143"/>
        <end position="163"/>
    </location>
</feature>